<name>A0A928WXE0_LEPEC</name>
<dbReference type="GO" id="GO:0009927">
    <property type="term" value="F:histidine phosphotransfer kinase activity"/>
    <property type="evidence" value="ECO:0007669"/>
    <property type="project" value="TreeGrafter"/>
</dbReference>
<evidence type="ECO:0000256" key="4">
    <source>
        <dbReference type="ARBA" id="ARBA00022679"/>
    </source>
</evidence>
<proteinExistence type="predicted"/>
<feature type="transmembrane region" description="Helical" evidence="7">
    <location>
        <begin position="100"/>
        <end position="122"/>
    </location>
</feature>
<keyword evidence="10" id="KW-1185">Reference proteome</keyword>
<organism evidence="9 10">
    <name type="scientific">Leptolyngbya cf. ectocarpi LEGE 11479</name>
    <dbReference type="NCBI Taxonomy" id="1828722"/>
    <lineage>
        <taxon>Bacteria</taxon>
        <taxon>Bacillati</taxon>
        <taxon>Cyanobacteriota</taxon>
        <taxon>Cyanophyceae</taxon>
        <taxon>Leptolyngbyales</taxon>
        <taxon>Leptolyngbyaceae</taxon>
        <taxon>Leptolyngbya group</taxon>
        <taxon>Leptolyngbya</taxon>
    </lineage>
</organism>
<dbReference type="Proteomes" id="UP000615026">
    <property type="component" value="Unassembled WGS sequence"/>
</dbReference>
<dbReference type="AlphaFoldDB" id="A0A928WXE0"/>
<feature type="transmembrane region" description="Helical" evidence="7">
    <location>
        <begin position="40"/>
        <end position="60"/>
    </location>
</feature>
<sequence length="448" mass="50360">MLNRLKAWWGHYFSVKVLAPNVLSDYRQWRQRFLYQRLRLLIGLFSFVLATITLLEFWLWQVRPDDVGLDNFFVNGVMGLSFVLGLGLQTLPWGKRHQGLIFWLFSAGVTLTLLVAGVMAGNVDDSDVVIWSMVFLSQSTLVPVRWRLHVRSQLTLLIPLTVLVIGAFFTADTVAERSDIMFGTVSAYIYLVWVCIVADLGVFLYERLRYQEFEARQEVQTFLHAVSHDLRNPVTGTQLLVKSLLAQHGQTIPMDRVLLEQMLQSGERQLVLINSLLEAHNNKLKGLMLQRQAVNLYSLIASICQELSPQLAETTITIRNQLSADLPSVAGDNTQLWRVFHNLMINALHHNPPGTVIWVQASVVSSPQPSLRCTVRDNGVGMTAEQCAHLFSLYSQGHRRRHLSVGLGLHIAQQIVHAHGGTIGVDSEVGQGTTFWVTLPLSLHPSST</sequence>
<comment type="caution">
    <text evidence="9">The sequence shown here is derived from an EMBL/GenBank/DDBJ whole genome shotgun (WGS) entry which is preliminary data.</text>
</comment>
<dbReference type="SMART" id="SM00387">
    <property type="entry name" value="HATPase_c"/>
    <property type="match status" value="1"/>
</dbReference>
<dbReference type="PROSITE" id="PS50109">
    <property type="entry name" value="HIS_KIN"/>
    <property type="match status" value="1"/>
</dbReference>
<feature type="transmembrane region" description="Helical" evidence="7">
    <location>
        <begin position="72"/>
        <end position="88"/>
    </location>
</feature>
<keyword evidence="5 9" id="KW-0418">Kinase</keyword>
<dbReference type="InterPro" id="IPR036097">
    <property type="entry name" value="HisK_dim/P_sf"/>
</dbReference>
<feature type="transmembrane region" description="Helical" evidence="7">
    <location>
        <begin position="156"/>
        <end position="175"/>
    </location>
</feature>
<accession>A0A928WXE0</accession>
<feature type="transmembrane region" description="Helical" evidence="7">
    <location>
        <begin position="187"/>
        <end position="205"/>
    </location>
</feature>
<evidence type="ECO:0000256" key="1">
    <source>
        <dbReference type="ARBA" id="ARBA00000085"/>
    </source>
</evidence>
<evidence type="ECO:0000313" key="9">
    <source>
        <dbReference type="EMBL" id="MBE9065205.1"/>
    </source>
</evidence>
<dbReference type="Gene3D" id="1.10.287.130">
    <property type="match status" value="1"/>
</dbReference>
<dbReference type="SUPFAM" id="SSF55874">
    <property type="entry name" value="ATPase domain of HSP90 chaperone/DNA topoisomerase II/histidine kinase"/>
    <property type="match status" value="1"/>
</dbReference>
<comment type="catalytic activity">
    <reaction evidence="1">
        <text>ATP + protein L-histidine = ADP + protein N-phospho-L-histidine.</text>
        <dbReference type="EC" id="2.7.13.3"/>
    </reaction>
</comment>
<keyword evidence="3" id="KW-0597">Phosphoprotein</keyword>
<dbReference type="EMBL" id="JADEXP010000003">
    <property type="protein sequence ID" value="MBE9065205.1"/>
    <property type="molecule type" value="Genomic_DNA"/>
</dbReference>
<dbReference type="Pfam" id="PF02518">
    <property type="entry name" value="HATPase_c"/>
    <property type="match status" value="1"/>
</dbReference>
<dbReference type="InterPro" id="IPR004358">
    <property type="entry name" value="Sig_transdc_His_kin-like_C"/>
</dbReference>
<dbReference type="SMART" id="SM00388">
    <property type="entry name" value="HisKA"/>
    <property type="match status" value="1"/>
</dbReference>
<dbReference type="InterPro" id="IPR036890">
    <property type="entry name" value="HATPase_C_sf"/>
</dbReference>
<dbReference type="PRINTS" id="PR00344">
    <property type="entry name" value="BCTRLSENSOR"/>
</dbReference>
<dbReference type="SUPFAM" id="SSF47384">
    <property type="entry name" value="Homodimeric domain of signal transducing histidine kinase"/>
    <property type="match status" value="1"/>
</dbReference>
<feature type="domain" description="Histidine kinase" evidence="8">
    <location>
        <begin position="225"/>
        <end position="443"/>
    </location>
</feature>
<dbReference type="CDD" id="cd00075">
    <property type="entry name" value="HATPase"/>
    <property type="match status" value="1"/>
</dbReference>
<dbReference type="PANTHER" id="PTHR43047">
    <property type="entry name" value="TWO-COMPONENT HISTIDINE PROTEIN KINASE"/>
    <property type="match status" value="1"/>
</dbReference>
<dbReference type="EC" id="2.7.13.3" evidence="2"/>
<dbReference type="InterPro" id="IPR003661">
    <property type="entry name" value="HisK_dim/P_dom"/>
</dbReference>
<dbReference type="RefSeq" id="WP_193989956.1">
    <property type="nucleotide sequence ID" value="NZ_JADEXP010000003.1"/>
</dbReference>
<reference evidence="9" key="1">
    <citation type="submission" date="2020-10" db="EMBL/GenBank/DDBJ databases">
        <authorList>
            <person name="Castelo-Branco R."/>
            <person name="Eusebio N."/>
            <person name="Adriana R."/>
            <person name="Vieira A."/>
            <person name="Brugerolle De Fraissinette N."/>
            <person name="Rezende De Castro R."/>
            <person name="Schneider M.P."/>
            <person name="Vasconcelos V."/>
            <person name="Leao P.N."/>
        </authorList>
    </citation>
    <scope>NUCLEOTIDE SEQUENCE</scope>
    <source>
        <strain evidence="9">LEGE 11479</strain>
    </source>
</reference>
<keyword evidence="7" id="KW-0812">Transmembrane</keyword>
<dbReference type="Gene3D" id="3.30.565.10">
    <property type="entry name" value="Histidine kinase-like ATPase, C-terminal domain"/>
    <property type="match status" value="1"/>
</dbReference>
<dbReference type="Pfam" id="PF00512">
    <property type="entry name" value="HisKA"/>
    <property type="match status" value="1"/>
</dbReference>
<keyword evidence="4" id="KW-0808">Transferase</keyword>
<evidence type="ECO:0000256" key="7">
    <source>
        <dbReference type="SAM" id="Phobius"/>
    </source>
</evidence>
<evidence type="ECO:0000256" key="6">
    <source>
        <dbReference type="ARBA" id="ARBA00023012"/>
    </source>
</evidence>
<evidence type="ECO:0000259" key="8">
    <source>
        <dbReference type="PROSITE" id="PS50109"/>
    </source>
</evidence>
<evidence type="ECO:0000256" key="5">
    <source>
        <dbReference type="ARBA" id="ARBA00022777"/>
    </source>
</evidence>
<dbReference type="GO" id="GO:0000155">
    <property type="term" value="F:phosphorelay sensor kinase activity"/>
    <property type="evidence" value="ECO:0007669"/>
    <property type="project" value="InterPro"/>
</dbReference>
<keyword evidence="6" id="KW-0902">Two-component regulatory system</keyword>
<evidence type="ECO:0000256" key="2">
    <source>
        <dbReference type="ARBA" id="ARBA00012438"/>
    </source>
</evidence>
<keyword evidence="7" id="KW-0472">Membrane</keyword>
<evidence type="ECO:0000313" key="10">
    <source>
        <dbReference type="Proteomes" id="UP000615026"/>
    </source>
</evidence>
<dbReference type="CDD" id="cd00082">
    <property type="entry name" value="HisKA"/>
    <property type="match status" value="1"/>
</dbReference>
<gene>
    <name evidence="9" type="ORF">IQ260_00880</name>
</gene>
<dbReference type="PANTHER" id="PTHR43047:SF72">
    <property type="entry name" value="OSMOSENSING HISTIDINE PROTEIN KINASE SLN1"/>
    <property type="match status" value="1"/>
</dbReference>
<keyword evidence="7" id="KW-1133">Transmembrane helix</keyword>
<evidence type="ECO:0000256" key="3">
    <source>
        <dbReference type="ARBA" id="ARBA00022553"/>
    </source>
</evidence>
<dbReference type="InterPro" id="IPR003594">
    <property type="entry name" value="HATPase_dom"/>
</dbReference>
<dbReference type="InterPro" id="IPR005467">
    <property type="entry name" value="His_kinase_dom"/>
</dbReference>
<dbReference type="GO" id="GO:0005886">
    <property type="term" value="C:plasma membrane"/>
    <property type="evidence" value="ECO:0007669"/>
    <property type="project" value="TreeGrafter"/>
</dbReference>
<protein>
    <recommendedName>
        <fullName evidence="2">histidine kinase</fullName>
        <ecNumber evidence="2">2.7.13.3</ecNumber>
    </recommendedName>
</protein>